<dbReference type="OrthoDB" id="9794954at2"/>
<organism evidence="3 4">
    <name type="scientific">Desulfococcus multivorans DSM 2059</name>
    <dbReference type="NCBI Taxonomy" id="1121405"/>
    <lineage>
        <taxon>Bacteria</taxon>
        <taxon>Pseudomonadati</taxon>
        <taxon>Thermodesulfobacteriota</taxon>
        <taxon>Desulfobacteria</taxon>
        <taxon>Desulfobacterales</taxon>
        <taxon>Desulfococcaceae</taxon>
        <taxon>Desulfococcus</taxon>
    </lineage>
</organism>
<dbReference type="EMBL" id="ATHJ01000074">
    <property type="protein sequence ID" value="EPR41518.1"/>
    <property type="molecule type" value="Genomic_DNA"/>
</dbReference>
<evidence type="ECO:0000313" key="4">
    <source>
        <dbReference type="Proteomes" id="UP000014977"/>
    </source>
</evidence>
<dbReference type="NCBIfam" id="TIGR02175">
    <property type="entry name" value="PorC_KorC"/>
    <property type="match status" value="1"/>
</dbReference>
<dbReference type="PANTHER" id="PTHR43366:SF1">
    <property type="entry name" value="PYRUVATE SYNTHASE SUBUNIT PORC"/>
    <property type="match status" value="1"/>
</dbReference>
<dbReference type="RefSeq" id="WP_020876382.1">
    <property type="nucleotide sequence ID" value="NZ_ATHJ01000074.1"/>
</dbReference>
<keyword evidence="3" id="KW-0670">Pyruvate</keyword>
<proteinExistence type="predicted"/>
<dbReference type="SUPFAM" id="SSF53323">
    <property type="entry name" value="Pyruvate-ferredoxin oxidoreductase, PFOR, domain III"/>
    <property type="match status" value="1"/>
</dbReference>
<evidence type="ECO:0000313" key="3">
    <source>
        <dbReference type="EMBL" id="EPR41518.1"/>
    </source>
</evidence>
<evidence type="ECO:0000259" key="2">
    <source>
        <dbReference type="Pfam" id="PF01558"/>
    </source>
</evidence>
<dbReference type="InterPro" id="IPR002869">
    <property type="entry name" value="Pyrv_flavodox_OxRed_cen"/>
</dbReference>
<dbReference type="InterPro" id="IPR051626">
    <property type="entry name" value="Oxidoreductase_gamma_subunit"/>
</dbReference>
<name>S7VAH9_DESML</name>
<dbReference type="InterPro" id="IPR019752">
    <property type="entry name" value="Pyrv/ketoisovalerate_OxRed_cat"/>
</dbReference>
<comment type="caution">
    <text evidence="3">The sequence shown here is derived from an EMBL/GenBank/DDBJ whole genome shotgun (WGS) entry which is preliminary data.</text>
</comment>
<gene>
    <name evidence="3" type="ORF">dsmv_1951</name>
</gene>
<reference evidence="3 4" key="1">
    <citation type="journal article" date="2013" name="Genome Announc.">
        <title>Draft genome sequences for three mercury-methylating, sulfate-reducing bacteria.</title>
        <authorList>
            <person name="Brown S.D."/>
            <person name="Hurt R.A.Jr."/>
            <person name="Gilmour C.C."/>
            <person name="Elias D.A."/>
        </authorList>
    </citation>
    <scope>NUCLEOTIDE SEQUENCE [LARGE SCALE GENOMIC DNA]</scope>
    <source>
        <strain evidence="3 4">DSM 2059</strain>
    </source>
</reference>
<dbReference type="PANTHER" id="PTHR43366">
    <property type="entry name" value="PYRUVATE SYNTHASE SUBUNIT PORC"/>
    <property type="match status" value="1"/>
</dbReference>
<feature type="domain" description="Pyruvate/ketoisovalerate oxidoreductase catalytic" evidence="2">
    <location>
        <begin position="10"/>
        <end position="177"/>
    </location>
</feature>
<dbReference type="Gene3D" id="3.40.920.10">
    <property type="entry name" value="Pyruvate-ferredoxin oxidoreductase, PFOR, domain III"/>
    <property type="match status" value="1"/>
</dbReference>
<dbReference type="AlphaFoldDB" id="S7VAH9"/>
<dbReference type="Proteomes" id="UP000014977">
    <property type="component" value="Unassembled WGS sequence"/>
</dbReference>
<evidence type="ECO:0000256" key="1">
    <source>
        <dbReference type="ARBA" id="ARBA00023002"/>
    </source>
</evidence>
<dbReference type="Pfam" id="PF01558">
    <property type="entry name" value="POR"/>
    <property type="match status" value="1"/>
</dbReference>
<dbReference type="InterPro" id="IPR011894">
    <property type="entry name" value="PorC_KorC"/>
</dbReference>
<protein>
    <submittedName>
        <fullName evidence="3">Pyruvate/ketoisovalerate oxidoreductase, gamma subunit</fullName>
    </submittedName>
</protein>
<sequence length="194" mass="21313">MEEIRFHGRGGQGTVVASIILAKAFFKAGYYVQTFPVFGVERRGAPVEAYLRLDHRKIRIRSNIYTPDHVLVQDVKLLESVDITRGLKPGGWILLNTAEPTAAGAFNGFRTATVDAARIATTHHLGTRTHPIINTAMIGAFARILGMPPMDAVEEAIRQEIPIKQEENIAAAKQAYAEVRFSNTTTEAGNKDDV</sequence>
<accession>S7VAH9</accession>
<dbReference type="GO" id="GO:0016625">
    <property type="term" value="F:oxidoreductase activity, acting on the aldehyde or oxo group of donors, iron-sulfur protein as acceptor"/>
    <property type="evidence" value="ECO:0007669"/>
    <property type="project" value="InterPro"/>
</dbReference>
<keyword evidence="4" id="KW-1185">Reference proteome</keyword>
<dbReference type="STRING" id="897.B2D07_09215"/>
<keyword evidence="1" id="KW-0560">Oxidoreductase</keyword>
<dbReference type="eggNOG" id="COG1014">
    <property type="taxonomic scope" value="Bacteria"/>
</dbReference>